<organism evidence="1 2">
    <name type="scientific">Thermococcus sibiricus</name>
    <dbReference type="NCBI Taxonomy" id="172049"/>
    <lineage>
        <taxon>Archaea</taxon>
        <taxon>Methanobacteriati</taxon>
        <taxon>Methanobacteriota</taxon>
        <taxon>Thermococci</taxon>
        <taxon>Thermococcales</taxon>
        <taxon>Thermococcaceae</taxon>
        <taxon>Thermococcus</taxon>
    </lineage>
</organism>
<comment type="caution">
    <text evidence="1">The sequence shown here is derived from an EMBL/GenBank/DDBJ whole genome shotgun (WGS) entry which is preliminary data.</text>
</comment>
<dbReference type="EMBL" id="LGFD01000013">
    <property type="protein sequence ID" value="KUK17844.1"/>
    <property type="molecule type" value="Genomic_DNA"/>
</dbReference>
<gene>
    <name evidence="1" type="ORF">XD54_0861</name>
</gene>
<accession>A0A124FFE6</accession>
<dbReference type="OMA" id="MIIAKPC"/>
<reference evidence="2" key="1">
    <citation type="journal article" date="2015" name="MBio">
        <title>Genome-Resolved Metagenomic Analysis Reveals Roles for Candidate Phyla and Other Microbial Community Members in Biogeochemical Transformations in Oil Reservoirs.</title>
        <authorList>
            <person name="Hu P."/>
            <person name="Tom L."/>
            <person name="Singh A."/>
            <person name="Thomas B.C."/>
            <person name="Baker B.J."/>
            <person name="Piceno Y.M."/>
            <person name="Andersen G.L."/>
            <person name="Banfield J.F."/>
        </authorList>
    </citation>
    <scope>NUCLEOTIDE SEQUENCE [LARGE SCALE GENOMIC DNA]</scope>
</reference>
<dbReference type="Proteomes" id="UP000053911">
    <property type="component" value="Unassembled WGS sequence"/>
</dbReference>
<sequence>MKFEILFLTFRASDYLFNTQKWVETDKNRPLQIECGDRMIISKPCTTMKGVIVQPYSWDKEVTLDLKRTTECLKERGYQIKSVIPKMLAIAVVEKYEVSIYPSGKIIVKELTDIEVGKEIATKIIECAGLLELLDG</sequence>
<proteinExistence type="predicted"/>
<protein>
    <submittedName>
        <fullName evidence="1">Uncharacterized protein</fullName>
    </submittedName>
</protein>
<dbReference type="AlphaFoldDB" id="A0A124FFE6"/>
<name>A0A124FFE6_9EURY</name>
<evidence type="ECO:0000313" key="2">
    <source>
        <dbReference type="Proteomes" id="UP000053911"/>
    </source>
</evidence>
<dbReference type="PATRIC" id="fig|172049.5.peg.1694"/>
<evidence type="ECO:0000313" key="1">
    <source>
        <dbReference type="EMBL" id="KUK17844.1"/>
    </source>
</evidence>